<keyword evidence="5" id="KW-0539">Nucleus</keyword>
<evidence type="ECO:0000256" key="4">
    <source>
        <dbReference type="ARBA" id="ARBA00023163"/>
    </source>
</evidence>
<dbReference type="PANTHER" id="PTHR47338:SF10">
    <property type="entry name" value="TRANSCRIPTION FACTOR DOMAIN-CONTAINING PROTEIN-RELATED"/>
    <property type="match status" value="1"/>
</dbReference>
<keyword evidence="4" id="KW-0804">Transcription</keyword>
<keyword evidence="2" id="KW-0479">Metal-binding</keyword>
<organism evidence="8 9">
    <name type="scientific">Aspergillus kawachii</name>
    <name type="common">White koji mold</name>
    <name type="synonym">Aspergillus awamori var. kawachi</name>
    <dbReference type="NCBI Taxonomy" id="1069201"/>
    <lineage>
        <taxon>Eukaryota</taxon>
        <taxon>Fungi</taxon>
        <taxon>Dikarya</taxon>
        <taxon>Ascomycota</taxon>
        <taxon>Pezizomycotina</taxon>
        <taxon>Eurotiomycetes</taxon>
        <taxon>Eurotiomycetidae</taxon>
        <taxon>Eurotiales</taxon>
        <taxon>Aspergillaceae</taxon>
        <taxon>Aspergillus</taxon>
        <taxon>Aspergillus subgen. Circumdati</taxon>
    </lineage>
</organism>
<sequence length="387" mass="42427">MSTFARVVILACMFGKNVAHLHRPDPQDNEHDLTGLYWQRHRAFDNLLLHFALSMPSHLRLTVLTTDPNIIFCNMAIHTATICLHQGAIFVAEKNKMPEQIATESKRRKQMDPFMAFCIYVAARVFIQYLKFRPSDSAARSSLQFAFSALDAFKEKNPLAEPFVMQLELDIGGTAFGDVRASKKMCQDDNTTPDHAQRTSGSTPTEYASQQTTTETPPGRPSKTIHSGSVTSNHAAPTRNGNNIPNLDTNMSSTSNGNANTHQSTNSIPSHLASTQNNLAYLGPATYPSSTQVPIQPELFSPSVFAPFQYGTNTVFPNQSTQLDPTRSGNPLTTDPTWNTTQNPIPDLGDGDLVNNSSNGPEALSDAPWALLASGGWESWQGLNFMP</sequence>
<keyword evidence="3" id="KW-0805">Transcription regulation</keyword>
<comment type="caution">
    <text evidence="8">The sequence shown here is derived from an EMBL/GenBank/DDBJ whole genome shotgun (WGS) entry which is preliminary data.</text>
</comment>
<feature type="chain" id="PRO_5007524059" evidence="7">
    <location>
        <begin position="20"/>
        <end position="387"/>
    </location>
</feature>
<evidence type="ECO:0000313" key="8">
    <source>
        <dbReference type="EMBL" id="GAT27087.1"/>
    </source>
</evidence>
<name>A0A146FNA4_ASPKA</name>
<reference evidence="8 9" key="1">
    <citation type="journal article" date="2016" name="DNA Res.">
        <title>Genome sequence of Aspergillus luchuensis NBRC 4314.</title>
        <authorList>
            <person name="Yamada O."/>
            <person name="Machida M."/>
            <person name="Hosoyama A."/>
            <person name="Goto M."/>
            <person name="Takahashi T."/>
            <person name="Futagami T."/>
            <person name="Yamagata Y."/>
            <person name="Takeuchi M."/>
            <person name="Kobayashi T."/>
            <person name="Koike H."/>
            <person name="Abe K."/>
            <person name="Asai K."/>
            <person name="Arita M."/>
            <person name="Fujita N."/>
            <person name="Fukuda K."/>
            <person name="Higa K."/>
            <person name="Horikawa H."/>
            <person name="Ishikawa T."/>
            <person name="Jinno K."/>
            <person name="Kato Y."/>
            <person name="Kirimura K."/>
            <person name="Mizutani O."/>
            <person name="Nakasone K."/>
            <person name="Sano M."/>
            <person name="Shiraishi Y."/>
            <person name="Tsukahara M."/>
            <person name="Gomi K."/>
        </authorList>
    </citation>
    <scope>NUCLEOTIDE SEQUENCE [LARGE SCALE GENOMIC DNA]</scope>
    <source>
        <strain evidence="8 9">RIB 2604</strain>
    </source>
</reference>
<dbReference type="GO" id="GO:0046872">
    <property type="term" value="F:metal ion binding"/>
    <property type="evidence" value="ECO:0007669"/>
    <property type="project" value="UniProtKB-KW"/>
</dbReference>
<evidence type="ECO:0000256" key="6">
    <source>
        <dbReference type="SAM" id="MobiDB-lite"/>
    </source>
</evidence>
<dbReference type="CDD" id="cd12148">
    <property type="entry name" value="fungal_TF_MHR"/>
    <property type="match status" value="1"/>
</dbReference>
<accession>A0A146FNA4</accession>
<keyword evidence="7" id="KW-0732">Signal</keyword>
<gene>
    <name evidence="8" type="ORF">RIB2604_02107700</name>
</gene>
<evidence type="ECO:0000256" key="1">
    <source>
        <dbReference type="ARBA" id="ARBA00004123"/>
    </source>
</evidence>
<reference evidence="9" key="2">
    <citation type="submission" date="2016-02" db="EMBL/GenBank/DDBJ databases">
        <title>Genome sequencing of Aspergillus luchuensis NBRC 4314.</title>
        <authorList>
            <person name="Yamada O."/>
        </authorList>
    </citation>
    <scope>NUCLEOTIDE SEQUENCE [LARGE SCALE GENOMIC DNA]</scope>
    <source>
        <strain evidence="9">RIB 2604</strain>
    </source>
</reference>
<evidence type="ECO:0000313" key="9">
    <source>
        <dbReference type="Proteomes" id="UP000075230"/>
    </source>
</evidence>
<feature type="compositionally biased region" description="Polar residues" evidence="6">
    <location>
        <begin position="188"/>
        <end position="216"/>
    </location>
</feature>
<feature type="region of interest" description="Disordered" evidence="6">
    <location>
        <begin position="185"/>
        <end position="270"/>
    </location>
</feature>
<evidence type="ECO:0000256" key="2">
    <source>
        <dbReference type="ARBA" id="ARBA00022723"/>
    </source>
</evidence>
<protein>
    <submittedName>
        <fullName evidence="8">C6 transcription factor Prf</fullName>
    </submittedName>
</protein>
<comment type="subcellular location">
    <subcellularLocation>
        <location evidence="1">Nucleus</location>
    </subcellularLocation>
</comment>
<evidence type="ECO:0000256" key="7">
    <source>
        <dbReference type="SAM" id="SignalP"/>
    </source>
</evidence>
<proteinExistence type="predicted"/>
<feature type="region of interest" description="Disordered" evidence="6">
    <location>
        <begin position="316"/>
        <end position="344"/>
    </location>
</feature>
<dbReference type="PANTHER" id="PTHR47338">
    <property type="entry name" value="ZN(II)2CYS6 TRANSCRIPTION FACTOR (EUROFUNG)-RELATED"/>
    <property type="match status" value="1"/>
</dbReference>
<feature type="compositionally biased region" description="Polar residues" evidence="6">
    <location>
        <begin position="224"/>
        <end position="270"/>
    </location>
</feature>
<evidence type="ECO:0000256" key="5">
    <source>
        <dbReference type="ARBA" id="ARBA00023242"/>
    </source>
</evidence>
<dbReference type="VEuPathDB" id="FungiDB:ASPFODRAFT_257799"/>
<evidence type="ECO:0000256" key="3">
    <source>
        <dbReference type="ARBA" id="ARBA00023015"/>
    </source>
</evidence>
<dbReference type="EMBL" id="BCWF01000021">
    <property type="protein sequence ID" value="GAT27087.1"/>
    <property type="molecule type" value="Genomic_DNA"/>
</dbReference>
<dbReference type="AlphaFoldDB" id="A0A146FNA4"/>
<dbReference type="GO" id="GO:0005634">
    <property type="term" value="C:nucleus"/>
    <property type="evidence" value="ECO:0007669"/>
    <property type="project" value="UniProtKB-SubCell"/>
</dbReference>
<feature type="signal peptide" evidence="7">
    <location>
        <begin position="1"/>
        <end position="19"/>
    </location>
</feature>
<dbReference type="GO" id="GO:0000981">
    <property type="term" value="F:DNA-binding transcription factor activity, RNA polymerase II-specific"/>
    <property type="evidence" value="ECO:0007669"/>
    <property type="project" value="InterPro"/>
</dbReference>
<dbReference type="InterPro" id="IPR050815">
    <property type="entry name" value="TF_fung"/>
</dbReference>
<dbReference type="Proteomes" id="UP000075230">
    <property type="component" value="Unassembled WGS sequence"/>
</dbReference>